<evidence type="ECO:0000313" key="2">
    <source>
        <dbReference type="EMBL" id="ORD98928.1"/>
    </source>
</evidence>
<protein>
    <submittedName>
        <fullName evidence="2">Uncharacterized protein</fullName>
    </submittedName>
</protein>
<comment type="caution">
    <text evidence="2">The sequence shown here is derived from an EMBL/GenBank/DDBJ whole genome shotgun (WGS) entry which is preliminary data.</text>
</comment>
<organism evidence="2 3">
    <name type="scientific">Hepatospora eriocheir</name>
    <dbReference type="NCBI Taxonomy" id="1081669"/>
    <lineage>
        <taxon>Eukaryota</taxon>
        <taxon>Fungi</taxon>
        <taxon>Fungi incertae sedis</taxon>
        <taxon>Microsporidia</taxon>
        <taxon>Hepatosporidae</taxon>
        <taxon>Hepatospora</taxon>
    </lineage>
</organism>
<feature type="transmembrane region" description="Helical" evidence="1">
    <location>
        <begin position="16"/>
        <end position="38"/>
    </location>
</feature>
<name>A0A1X0QGM5_9MICR</name>
<dbReference type="AlphaFoldDB" id="A0A1X0QGM5"/>
<evidence type="ECO:0000256" key="1">
    <source>
        <dbReference type="SAM" id="Phobius"/>
    </source>
</evidence>
<dbReference type="Proteomes" id="UP000192501">
    <property type="component" value="Unassembled WGS sequence"/>
</dbReference>
<sequence length="217" mass="25097">MRYTYTITLTITDYHIINFIFLLILIIITYIIASSQQLDNLEENMKNGLESVLFFTKINYHFGILIYLIYSLTLYGLFLDSSNLFPVCYSNILLVIVDLILYSNSDINPFWNFFCLPMFYIDVIKTIINSRKKNDTALANAVEIKHDSLKINNDVIIITCLLLSIIYSVFASLNQESINFYKNLTDLVKKHEKNFSTNFLAVAIISLVLGVYSVYKN</sequence>
<keyword evidence="1" id="KW-0812">Transmembrane</keyword>
<evidence type="ECO:0000313" key="3">
    <source>
        <dbReference type="Proteomes" id="UP000192501"/>
    </source>
</evidence>
<dbReference type="VEuPathDB" id="MicrosporidiaDB:HERIO_1020"/>
<keyword evidence="1" id="KW-0472">Membrane</keyword>
<keyword evidence="1" id="KW-1133">Transmembrane helix</keyword>
<feature type="transmembrane region" description="Helical" evidence="1">
    <location>
        <begin position="155"/>
        <end position="175"/>
    </location>
</feature>
<feature type="transmembrane region" description="Helical" evidence="1">
    <location>
        <begin position="195"/>
        <end position="215"/>
    </location>
</feature>
<gene>
    <name evidence="2" type="ORF">A0H76_1709</name>
</gene>
<feature type="transmembrane region" description="Helical" evidence="1">
    <location>
        <begin position="84"/>
        <end position="103"/>
    </location>
</feature>
<reference evidence="2 3" key="1">
    <citation type="journal article" date="2017" name="Environ. Microbiol.">
        <title>Decay of the glycolytic pathway and adaptation to intranuclear parasitism within Enterocytozoonidae microsporidia.</title>
        <authorList>
            <person name="Wiredu Boakye D."/>
            <person name="Jaroenlak P."/>
            <person name="Prachumwat A."/>
            <person name="Williams T.A."/>
            <person name="Bateman K.S."/>
            <person name="Itsathitphaisarn O."/>
            <person name="Sritunyalucksana K."/>
            <person name="Paszkiewicz K.H."/>
            <person name="Moore K.A."/>
            <person name="Stentiford G.D."/>
            <person name="Williams B.A."/>
        </authorList>
    </citation>
    <scope>NUCLEOTIDE SEQUENCE [LARGE SCALE GENOMIC DNA]</scope>
    <source>
        <strain evidence="3">canceri</strain>
    </source>
</reference>
<dbReference type="EMBL" id="LTAI01000377">
    <property type="protein sequence ID" value="ORD98928.1"/>
    <property type="molecule type" value="Genomic_DNA"/>
</dbReference>
<accession>A0A1X0QGM5</accession>
<feature type="transmembrane region" description="Helical" evidence="1">
    <location>
        <begin position="58"/>
        <end position="77"/>
    </location>
</feature>
<proteinExistence type="predicted"/>
<dbReference type="VEuPathDB" id="MicrosporidiaDB:A0H76_1709"/>